<dbReference type="Pfam" id="PF10333">
    <property type="entry name" value="Pga1"/>
    <property type="match status" value="1"/>
</dbReference>
<dbReference type="GO" id="GO:0031501">
    <property type="term" value="C:mannosyltransferase complex"/>
    <property type="evidence" value="ECO:0007669"/>
    <property type="project" value="TreeGrafter"/>
</dbReference>
<keyword evidence="2" id="KW-0812">Transmembrane</keyword>
<keyword evidence="3" id="KW-0732">Signal</keyword>
<dbReference type="AlphaFoldDB" id="A0AAV9HRK9"/>
<keyword evidence="5" id="KW-1185">Reference proteome</keyword>
<feature type="transmembrane region" description="Helical" evidence="2">
    <location>
        <begin position="204"/>
        <end position="222"/>
    </location>
</feature>
<dbReference type="GO" id="GO:0005789">
    <property type="term" value="C:endoplasmic reticulum membrane"/>
    <property type="evidence" value="ECO:0007669"/>
    <property type="project" value="TreeGrafter"/>
</dbReference>
<feature type="chain" id="PRO_5043911519" evidence="3">
    <location>
        <begin position="24"/>
        <end position="253"/>
    </location>
</feature>
<dbReference type="EMBL" id="MU864987">
    <property type="protein sequence ID" value="KAK4461616.1"/>
    <property type="molecule type" value="Genomic_DNA"/>
</dbReference>
<feature type="region of interest" description="Disordered" evidence="1">
    <location>
        <begin position="135"/>
        <end position="154"/>
    </location>
</feature>
<keyword evidence="2" id="KW-0472">Membrane</keyword>
<evidence type="ECO:0000256" key="1">
    <source>
        <dbReference type="SAM" id="MobiDB-lite"/>
    </source>
</evidence>
<gene>
    <name evidence="4" type="ORF">QBC42DRAFT_203190</name>
</gene>
<dbReference type="PANTHER" id="PTHR28022">
    <property type="entry name" value="GPI MANNOSYLTRANSFERASE 2 SUBUNIT PGA1"/>
    <property type="match status" value="1"/>
</dbReference>
<evidence type="ECO:0000313" key="4">
    <source>
        <dbReference type="EMBL" id="KAK4461616.1"/>
    </source>
</evidence>
<accession>A0AAV9HRK9</accession>
<keyword evidence="2" id="KW-1133">Transmembrane helix</keyword>
<reference evidence="4" key="1">
    <citation type="journal article" date="2023" name="Mol. Phylogenet. Evol.">
        <title>Genome-scale phylogeny and comparative genomics of the fungal order Sordariales.</title>
        <authorList>
            <person name="Hensen N."/>
            <person name="Bonometti L."/>
            <person name="Westerberg I."/>
            <person name="Brannstrom I.O."/>
            <person name="Guillou S."/>
            <person name="Cros-Aarteil S."/>
            <person name="Calhoun S."/>
            <person name="Haridas S."/>
            <person name="Kuo A."/>
            <person name="Mondo S."/>
            <person name="Pangilinan J."/>
            <person name="Riley R."/>
            <person name="LaButti K."/>
            <person name="Andreopoulos B."/>
            <person name="Lipzen A."/>
            <person name="Chen C."/>
            <person name="Yan M."/>
            <person name="Daum C."/>
            <person name="Ng V."/>
            <person name="Clum A."/>
            <person name="Steindorff A."/>
            <person name="Ohm R.A."/>
            <person name="Martin F."/>
            <person name="Silar P."/>
            <person name="Natvig D.O."/>
            <person name="Lalanne C."/>
            <person name="Gautier V."/>
            <person name="Ament-Velasquez S.L."/>
            <person name="Kruys A."/>
            <person name="Hutchinson M.I."/>
            <person name="Powell A.J."/>
            <person name="Barry K."/>
            <person name="Miller A.N."/>
            <person name="Grigoriev I.V."/>
            <person name="Debuchy R."/>
            <person name="Gladieux P."/>
            <person name="Hiltunen Thoren M."/>
            <person name="Johannesson H."/>
        </authorList>
    </citation>
    <scope>NUCLEOTIDE SEQUENCE</scope>
    <source>
        <strain evidence="4">PSN324</strain>
    </source>
</reference>
<sequence>MAPLTYLILSSLLILLSPTPAHANTEKVIFLGPEEINVPLTPPTITDLNLPTLTPNFSTLRTKLSASFPSHSSPLGTSTWLILDNLTPSQRYEVRICWAATQPTSFILTTYPLEVVFDTPELITSLNDYSVTRFQHPPPPPAAKAGTANPTKQEGERTTSLLLLHIQSAADYFTSNATLMTQVPPVEADVILDPFLFNVLPRSLVPTVTYIILVALTSFYLASRISTWIQELATTTLEEEDGDYDDGDEKKRQ</sequence>
<evidence type="ECO:0000256" key="2">
    <source>
        <dbReference type="SAM" id="Phobius"/>
    </source>
</evidence>
<organism evidence="4 5">
    <name type="scientific">Cladorrhinum samala</name>
    <dbReference type="NCBI Taxonomy" id="585594"/>
    <lineage>
        <taxon>Eukaryota</taxon>
        <taxon>Fungi</taxon>
        <taxon>Dikarya</taxon>
        <taxon>Ascomycota</taxon>
        <taxon>Pezizomycotina</taxon>
        <taxon>Sordariomycetes</taxon>
        <taxon>Sordariomycetidae</taxon>
        <taxon>Sordariales</taxon>
        <taxon>Podosporaceae</taxon>
        <taxon>Cladorrhinum</taxon>
    </lineage>
</organism>
<evidence type="ECO:0000256" key="3">
    <source>
        <dbReference type="SAM" id="SignalP"/>
    </source>
</evidence>
<dbReference type="Proteomes" id="UP001321749">
    <property type="component" value="Unassembled WGS sequence"/>
</dbReference>
<feature type="compositionally biased region" description="Low complexity" evidence="1">
    <location>
        <begin position="143"/>
        <end position="152"/>
    </location>
</feature>
<reference evidence="4" key="2">
    <citation type="submission" date="2023-06" db="EMBL/GenBank/DDBJ databases">
        <authorList>
            <consortium name="Lawrence Berkeley National Laboratory"/>
            <person name="Mondo S.J."/>
            <person name="Hensen N."/>
            <person name="Bonometti L."/>
            <person name="Westerberg I."/>
            <person name="Brannstrom I.O."/>
            <person name="Guillou S."/>
            <person name="Cros-Aarteil S."/>
            <person name="Calhoun S."/>
            <person name="Haridas S."/>
            <person name="Kuo A."/>
            <person name="Pangilinan J."/>
            <person name="Riley R."/>
            <person name="Labutti K."/>
            <person name="Andreopoulos B."/>
            <person name="Lipzen A."/>
            <person name="Chen C."/>
            <person name="Yanf M."/>
            <person name="Daum C."/>
            <person name="Ng V."/>
            <person name="Clum A."/>
            <person name="Steindorff A."/>
            <person name="Ohm R."/>
            <person name="Martin F."/>
            <person name="Silar P."/>
            <person name="Natvig D."/>
            <person name="Lalanne C."/>
            <person name="Gautier V."/>
            <person name="Ament-Velasquez S.L."/>
            <person name="Kruys A."/>
            <person name="Hutchinson M.I."/>
            <person name="Powell A.J."/>
            <person name="Barry K."/>
            <person name="Miller A.N."/>
            <person name="Grigoriev I.V."/>
            <person name="Debuchy R."/>
            <person name="Gladieux P."/>
            <person name="Thoren M.H."/>
            <person name="Johannesson H."/>
        </authorList>
    </citation>
    <scope>NUCLEOTIDE SEQUENCE</scope>
    <source>
        <strain evidence="4">PSN324</strain>
    </source>
</reference>
<dbReference type="InterPro" id="IPR019433">
    <property type="entry name" value="GPI_ManTrfase_II_coact_Pga1"/>
</dbReference>
<dbReference type="PANTHER" id="PTHR28022:SF1">
    <property type="entry name" value="GPI MANNOSYLTRANSFERASE 2 SUBUNIT PGA1"/>
    <property type="match status" value="1"/>
</dbReference>
<protein>
    <submittedName>
        <fullName evidence="4">Uncharacterized protein</fullName>
    </submittedName>
</protein>
<proteinExistence type="predicted"/>
<feature type="signal peptide" evidence="3">
    <location>
        <begin position="1"/>
        <end position="23"/>
    </location>
</feature>
<evidence type="ECO:0000313" key="5">
    <source>
        <dbReference type="Proteomes" id="UP001321749"/>
    </source>
</evidence>
<dbReference type="GO" id="GO:0006506">
    <property type="term" value="P:GPI anchor biosynthetic process"/>
    <property type="evidence" value="ECO:0007669"/>
    <property type="project" value="TreeGrafter"/>
</dbReference>
<comment type="caution">
    <text evidence="4">The sequence shown here is derived from an EMBL/GenBank/DDBJ whole genome shotgun (WGS) entry which is preliminary data.</text>
</comment>
<name>A0AAV9HRK9_9PEZI</name>
<dbReference type="GO" id="GO:0000030">
    <property type="term" value="F:mannosyltransferase activity"/>
    <property type="evidence" value="ECO:0007669"/>
    <property type="project" value="TreeGrafter"/>
</dbReference>